<protein>
    <submittedName>
        <fullName evidence="1">Uncharacterized protein</fullName>
    </submittedName>
</protein>
<evidence type="ECO:0000313" key="1">
    <source>
        <dbReference type="Ensembl" id="ENSMMOP00000011040.1"/>
    </source>
</evidence>
<keyword evidence="2" id="KW-1185">Reference proteome</keyword>
<proteinExistence type="predicted"/>
<dbReference type="Proteomes" id="UP000261620">
    <property type="component" value="Unplaced"/>
</dbReference>
<dbReference type="STRING" id="94237.ENSMMOP00000011040"/>
<accession>A0A3Q4B154</accession>
<name>A0A3Q4B154_MOLML</name>
<evidence type="ECO:0000313" key="2">
    <source>
        <dbReference type="Proteomes" id="UP000261620"/>
    </source>
</evidence>
<dbReference type="Ensembl" id="ENSMMOT00000011230.1">
    <property type="protein sequence ID" value="ENSMMOP00000011040.1"/>
    <property type="gene ID" value="ENSMMOG00000008519.1"/>
</dbReference>
<dbReference type="AlphaFoldDB" id="A0A3Q4B154"/>
<sequence length="281" mass="31299">VAELKAELCSLEWLIMDLLSWQMKLCFRLVCIESATAVVKGENVPIPHYLRHSLGNAGDIFLLLMSHTLCAPTSPLQQSDHLPGGALPLLWSLLTSLSEVFHQVYTKLPQLSIMSLCCLSSRFFVYKISCKNNQPEILITSEYIISIVVLPSTCICCFPSGKVTEMIELFPVTALHSSAHSVIFHMCTNDKKTQSIKLRDQPESLTHVICLNSLHEWLKTLCTVLAIGTWNITSLVWKEPELVQEVERYQLDIVGLTSTHSSGSGTSLLERGVGLFSLLEL</sequence>
<reference evidence="1" key="1">
    <citation type="submission" date="2025-08" db="UniProtKB">
        <authorList>
            <consortium name="Ensembl"/>
        </authorList>
    </citation>
    <scope>IDENTIFICATION</scope>
</reference>
<organism evidence="1 2">
    <name type="scientific">Mola mola</name>
    <name type="common">Ocean sunfish</name>
    <name type="synonym">Tetraodon mola</name>
    <dbReference type="NCBI Taxonomy" id="94237"/>
    <lineage>
        <taxon>Eukaryota</taxon>
        <taxon>Metazoa</taxon>
        <taxon>Chordata</taxon>
        <taxon>Craniata</taxon>
        <taxon>Vertebrata</taxon>
        <taxon>Euteleostomi</taxon>
        <taxon>Actinopterygii</taxon>
        <taxon>Neopterygii</taxon>
        <taxon>Teleostei</taxon>
        <taxon>Neoteleostei</taxon>
        <taxon>Acanthomorphata</taxon>
        <taxon>Eupercaria</taxon>
        <taxon>Tetraodontiformes</taxon>
        <taxon>Molidae</taxon>
        <taxon>Mola</taxon>
    </lineage>
</organism>
<reference evidence="1" key="2">
    <citation type="submission" date="2025-09" db="UniProtKB">
        <authorList>
            <consortium name="Ensembl"/>
        </authorList>
    </citation>
    <scope>IDENTIFICATION</scope>
</reference>